<comment type="caution">
    <text evidence="2">The sequence shown here is derived from an EMBL/GenBank/DDBJ whole genome shotgun (WGS) entry which is preliminary data.</text>
</comment>
<feature type="region of interest" description="Disordered" evidence="1">
    <location>
        <begin position="33"/>
        <end position="63"/>
    </location>
</feature>
<dbReference type="Proteomes" id="UP000439903">
    <property type="component" value="Unassembled WGS sequence"/>
</dbReference>
<dbReference type="EMBL" id="WTPW01000934">
    <property type="protein sequence ID" value="KAF0468859.1"/>
    <property type="molecule type" value="Genomic_DNA"/>
</dbReference>
<protein>
    <submittedName>
        <fullName evidence="2">Uncharacterized protein</fullName>
    </submittedName>
</protein>
<gene>
    <name evidence="2" type="ORF">F8M41_025742</name>
</gene>
<sequence length="92" mass="9865">MFDHHTIKCLVCQSFGGHYSVFGSSGNTALRSSQARRSFGDPHSFENNMSLTGSAESNELDSEAGMSAEALYKNTGSDSLNLNLNPSQVIGF</sequence>
<keyword evidence="3" id="KW-1185">Reference proteome</keyword>
<name>A0A8H3XK18_GIGMA</name>
<evidence type="ECO:0000256" key="1">
    <source>
        <dbReference type="SAM" id="MobiDB-lite"/>
    </source>
</evidence>
<accession>A0A8H3XK18</accession>
<dbReference type="OrthoDB" id="10561254at2759"/>
<dbReference type="AlphaFoldDB" id="A0A8H3XK18"/>
<reference evidence="2 3" key="1">
    <citation type="journal article" date="2019" name="Environ. Microbiol.">
        <title>At the nexus of three kingdoms: the genome of the mycorrhizal fungus Gigaspora margarita provides insights into plant, endobacterial and fungal interactions.</title>
        <authorList>
            <person name="Venice F."/>
            <person name="Ghignone S."/>
            <person name="Salvioli di Fossalunga A."/>
            <person name="Amselem J."/>
            <person name="Novero M."/>
            <person name="Xianan X."/>
            <person name="Sedzielewska Toro K."/>
            <person name="Morin E."/>
            <person name="Lipzen A."/>
            <person name="Grigoriev I.V."/>
            <person name="Henrissat B."/>
            <person name="Martin F.M."/>
            <person name="Bonfante P."/>
        </authorList>
    </citation>
    <scope>NUCLEOTIDE SEQUENCE [LARGE SCALE GENOMIC DNA]</scope>
    <source>
        <strain evidence="2 3">BEG34</strain>
    </source>
</reference>
<proteinExistence type="predicted"/>
<feature type="compositionally biased region" description="Polar residues" evidence="1">
    <location>
        <begin position="45"/>
        <end position="57"/>
    </location>
</feature>
<organism evidence="2 3">
    <name type="scientific">Gigaspora margarita</name>
    <dbReference type="NCBI Taxonomy" id="4874"/>
    <lineage>
        <taxon>Eukaryota</taxon>
        <taxon>Fungi</taxon>
        <taxon>Fungi incertae sedis</taxon>
        <taxon>Mucoromycota</taxon>
        <taxon>Glomeromycotina</taxon>
        <taxon>Glomeromycetes</taxon>
        <taxon>Diversisporales</taxon>
        <taxon>Gigasporaceae</taxon>
        <taxon>Gigaspora</taxon>
    </lineage>
</organism>
<evidence type="ECO:0000313" key="2">
    <source>
        <dbReference type="EMBL" id="KAF0468859.1"/>
    </source>
</evidence>
<evidence type="ECO:0000313" key="3">
    <source>
        <dbReference type="Proteomes" id="UP000439903"/>
    </source>
</evidence>